<name>A0A517XNT0_9BACT</name>
<accession>A0A517XNT0</accession>
<evidence type="ECO:0000313" key="3">
    <source>
        <dbReference type="Proteomes" id="UP000319576"/>
    </source>
</evidence>
<gene>
    <name evidence="2" type="ORF">ETAA1_10400</name>
</gene>
<keyword evidence="3" id="KW-1185">Reference proteome</keyword>
<dbReference type="RefSeq" id="WP_145234907.1">
    <property type="nucleotide sequence ID" value="NZ_CP036273.1"/>
</dbReference>
<feature type="transmembrane region" description="Helical" evidence="1">
    <location>
        <begin position="91"/>
        <end position="112"/>
    </location>
</feature>
<feature type="transmembrane region" description="Helical" evidence="1">
    <location>
        <begin position="335"/>
        <end position="357"/>
    </location>
</feature>
<dbReference type="AlphaFoldDB" id="A0A517XNT0"/>
<organism evidence="2 3">
    <name type="scientific">Urbifossiella limnaea</name>
    <dbReference type="NCBI Taxonomy" id="2528023"/>
    <lineage>
        <taxon>Bacteria</taxon>
        <taxon>Pseudomonadati</taxon>
        <taxon>Planctomycetota</taxon>
        <taxon>Planctomycetia</taxon>
        <taxon>Gemmatales</taxon>
        <taxon>Gemmataceae</taxon>
        <taxon>Urbifossiella</taxon>
    </lineage>
</organism>
<feature type="transmembrane region" description="Helical" evidence="1">
    <location>
        <begin position="369"/>
        <end position="391"/>
    </location>
</feature>
<reference evidence="2 3" key="1">
    <citation type="submission" date="2019-02" db="EMBL/GenBank/DDBJ databases">
        <title>Deep-cultivation of Planctomycetes and their phenomic and genomic characterization uncovers novel biology.</title>
        <authorList>
            <person name="Wiegand S."/>
            <person name="Jogler M."/>
            <person name="Boedeker C."/>
            <person name="Pinto D."/>
            <person name="Vollmers J."/>
            <person name="Rivas-Marin E."/>
            <person name="Kohn T."/>
            <person name="Peeters S.H."/>
            <person name="Heuer A."/>
            <person name="Rast P."/>
            <person name="Oberbeckmann S."/>
            <person name="Bunk B."/>
            <person name="Jeske O."/>
            <person name="Meyerdierks A."/>
            <person name="Storesund J.E."/>
            <person name="Kallscheuer N."/>
            <person name="Luecker S."/>
            <person name="Lage O.M."/>
            <person name="Pohl T."/>
            <person name="Merkel B.J."/>
            <person name="Hornburger P."/>
            <person name="Mueller R.-W."/>
            <person name="Bruemmer F."/>
            <person name="Labrenz M."/>
            <person name="Spormann A.M."/>
            <person name="Op den Camp H."/>
            <person name="Overmann J."/>
            <person name="Amann R."/>
            <person name="Jetten M.S.M."/>
            <person name="Mascher T."/>
            <person name="Medema M.H."/>
            <person name="Devos D.P."/>
            <person name="Kaster A.-K."/>
            <person name="Ovreas L."/>
            <person name="Rohde M."/>
            <person name="Galperin M.Y."/>
            <person name="Jogler C."/>
        </authorList>
    </citation>
    <scope>NUCLEOTIDE SEQUENCE [LARGE SCALE GENOMIC DNA]</scope>
    <source>
        <strain evidence="2 3">ETA_A1</strain>
    </source>
</reference>
<sequence>MRLGVYAALLYVSWNHNLLGLPDRIGWSRDGVRAGALGSEANLVAARVARPDLPALHPLILVGPGDHWQPYTSQVGLTGIVVAAVPLPPEWVVPAAAAAMALAAAAVVAAVLVGGQRWLGPPAGDIGCALAAASPAFLPVAPSLYWALGLMLLPFALVWCLAPRAAGRGRCALLAAAVALAVLAKCLCGYEYVTTVVLAPVAAAWFHLHRAAAPLGRRVATAVVVTVAGLAGFAGALGLHVAQHQFVMGTDGVAAIRDRATARTVADPTAEAGASGSRVRVAARCFWGFFEQPAVSVAGGFGRVRADVPLKWVAGAALALAAAAGLARARLPRAAVGLAGAVVLGLAAGVSWQVLAVNHMCVHDHLNRVVFVVPFLPLAFLAVGTAVGLLARWAGPAALVLVGVTMAVNLATAPGRAADDDADQRAAEAAVADVLKAPRPADARVSGVVDSALPAGAVPTSNLADFGWLDLRTGAAADPGALVVQGWVAGGPLRATRPATRVVAVVGDRVVPCDQLRFRRRDVEAALGRPVPGAGYVVRVPAAALATGGALRLFGVGPDGAVTELTAAAGAPATPPAAP</sequence>
<protein>
    <recommendedName>
        <fullName evidence="4">Glycosyltransferase RgtA/B/C/D-like domain-containing protein</fullName>
    </recommendedName>
</protein>
<dbReference type="Proteomes" id="UP000319576">
    <property type="component" value="Chromosome"/>
</dbReference>
<feature type="transmembrane region" description="Helical" evidence="1">
    <location>
        <begin position="174"/>
        <end position="207"/>
    </location>
</feature>
<dbReference type="KEGG" id="uli:ETAA1_10400"/>
<keyword evidence="1" id="KW-0472">Membrane</keyword>
<evidence type="ECO:0000313" key="2">
    <source>
        <dbReference type="EMBL" id="QDU19136.1"/>
    </source>
</evidence>
<keyword evidence="1" id="KW-1133">Transmembrane helix</keyword>
<evidence type="ECO:0008006" key="4">
    <source>
        <dbReference type="Google" id="ProtNLM"/>
    </source>
</evidence>
<keyword evidence="1" id="KW-0812">Transmembrane</keyword>
<feature type="transmembrane region" description="Helical" evidence="1">
    <location>
        <begin position="219"/>
        <end position="239"/>
    </location>
</feature>
<proteinExistence type="predicted"/>
<evidence type="ECO:0000256" key="1">
    <source>
        <dbReference type="SAM" id="Phobius"/>
    </source>
</evidence>
<dbReference type="EMBL" id="CP036273">
    <property type="protein sequence ID" value="QDU19136.1"/>
    <property type="molecule type" value="Genomic_DNA"/>
</dbReference>
<feature type="transmembrane region" description="Helical" evidence="1">
    <location>
        <begin position="312"/>
        <end position="329"/>
    </location>
</feature>
<feature type="transmembrane region" description="Helical" evidence="1">
    <location>
        <begin position="144"/>
        <end position="162"/>
    </location>
</feature>